<gene>
    <name evidence="1" type="ORF">DHETER_LOCUS893</name>
</gene>
<comment type="caution">
    <text evidence="1">The sequence shown here is derived from an EMBL/GenBank/DDBJ whole genome shotgun (WGS) entry which is preliminary data.</text>
</comment>
<reference evidence="1" key="1">
    <citation type="submission" date="2021-06" db="EMBL/GenBank/DDBJ databases">
        <authorList>
            <person name="Kallberg Y."/>
            <person name="Tangrot J."/>
            <person name="Rosling A."/>
        </authorList>
    </citation>
    <scope>NUCLEOTIDE SEQUENCE</scope>
    <source>
        <strain evidence="1">IL203A</strain>
    </source>
</reference>
<accession>A0ACA9K5E3</accession>
<evidence type="ECO:0000313" key="1">
    <source>
        <dbReference type="EMBL" id="CAG8452325.1"/>
    </source>
</evidence>
<organism evidence="1 2">
    <name type="scientific">Dentiscutata heterogama</name>
    <dbReference type="NCBI Taxonomy" id="1316150"/>
    <lineage>
        <taxon>Eukaryota</taxon>
        <taxon>Fungi</taxon>
        <taxon>Fungi incertae sedis</taxon>
        <taxon>Mucoromycota</taxon>
        <taxon>Glomeromycotina</taxon>
        <taxon>Glomeromycetes</taxon>
        <taxon>Diversisporales</taxon>
        <taxon>Gigasporaceae</taxon>
        <taxon>Dentiscutata</taxon>
    </lineage>
</organism>
<name>A0ACA9K5E3_9GLOM</name>
<proteinExistence type="predicted"/>
<dbReference type="Proteomes" id="UP000789702">
    <property type="component" value="Unassembled WGS sequence"/>
</dbReference>
<sequence>MPVSFNLNPEYSNATNSPSLSQLNNFSNDYHSMDNISNNYHSMDDSSDSELSSADFEDSGG</sequence>
<protein>
    <submittedName>
        <fullName evidence="1">15322_t:CDS:1</fullName>
    </submittedName>
</protein>
<keyword evidence="2" id="KW-1185">Reference proteome</keyword>
<evidence type="ECO:0000313" key="2">
    <source>
        <dbReference type="Proteomes" id="UP000789702"/>
    </source>
</evidence>
<dbReference type="EMBL" id="CAJVPU010000495">
    <property type="protein sequence ID" value="CAG8452325.1"/>
    <property type="molecule type" value="Genomic_DNA"/>
</dbReference>